<dbReference type="EMBL" id="CAXAMN010008469">
    <property type="protein sequence ID" value="CAK9025318.1"/>
    <property type="molecule type" value="Genomic_DNA"/>
</dbReference>
<evidence type="ECO:0000313" key="2">
    <source>
        <dbReference type="Proteomes" id="UP001642484"/>
    </source>
</evidence>
<keyword evidence="2" id="KW-1185">Reference proteome</keyword>
<sequence>MAVVSGVGDRELSARERRMVHMTSNIFGEGLDKSVYSAKVQKELLKSLKETFNYVKEAPIPETLNLPSAAEQKKKLMAGNQAVLPGSTTNGPTAVKRDPEFMPKEFWSTSVDLQWHDVRNERCRHKNHQAERGSLGAKEKYLREMSSELFEKDRLMTASAPRSDLIGQTDYLTLDSALHERHSSTRTPENERAFASKRVQANLASSGKNTLPQPDIDVQAPPPQSDSLRTSGADMRNFSELFGTELGRRTQPITERQDLLGTTNCSFLDFRNEIESARKDPGRIAQADSPRNRKEAEMSSTMGQMPKPTKAPELQQALDVERGFWDSKDGFGISAEVSRRRREKDFRKDFEGDVHHLSRKQECLDSAQVKGNMGQDSAREVPKSARNGLRLSSPHSPCKHSGVSAAQREDLLRRAKDTKLASLQSSIFS</sequence>
<gene>
    <name evidence="1" type="ORF">CCMP2556_LOCUS15951</name>
</gene>
<evidence type="ECO:0000313" key="1">
    <source>
        <dbReference type="EMBL" id="CAK9025318.1"/>
    </source>
</evidence>
<organism evidence="1 2">
    <name type="scientific">Durusdinium trenchii</name>
    <dbReference type="NCBI Taxonomy" id="1381693"/>
    <lineage>
        <taxon>Eukaryota</taxon>
        <taxon>Sar</taxon>
        <taxon>Alveolata</taxon>
        <taxon>Dinophyceae</taxon>
        <taxon>Suessiales</taxon>
        <taxon>Symbiodiniaceae</taxon>
        <taxon>Durusdinium</taxon>
    </lineage>
</organism>
<proteinExistence type="predicted"/>
<accession>A0ABP0KET3</accession>
<protein>
    <submittedName>
        <fullName evidence="1">Uncharacterized protein</fullName>
    </submittedName>
</protein>
<comment type="caution">
    <text evidence="1">The sequence shown here is derived from an EMBL/GenBank/DDBJ whole genome shotgun (WGS) entry which is preliminary data.</text>
</comment>
<reference evidence="1 2" key="1">
    <citation type="submission" date="2024-02" db="EMBL/GenBank/DDBJ databases">
        <authorList>
            <person name="Chen Y."/>
            <person name="Shah S."/>
            <person name="Dougan E. K."/>
            <person name="Thang M."/>
            <person name="Chan C."/>
        </authorList>
    </citation>
    <scope>NUCLEOTIDE SEQUENCE [LARGE SCALE GENOMIC DNA]</scope>
</reference>
<name>A0ABP0KET3_9DINO</name>
<dbReference type="Proteomes" id="UP001642484">
    <property type="component" value="Unassembled WGS sequence"/>
</dbReference>